<dbReference type="InterPro" id="IPR011009">
    <property type="entry name" value="Kinase-like_dom_sf"/>
</dbReference>
<evidence type="ECO:0000256" key="1">
    <source>
        <dbReference type="SAM" id="MobiDB-lite"/>
    </source>
</evidence>
<evidence type="ECO:0000313" key="3">
    <source>
        <dbReference type="EMBL" id="KAI9634223.1"/>
    </source>
</evidence>
<name>A0AA38H5E5_9TREE</name>
<keyword evidence="4" id="KW-1185">Reference proteome</keyword>
<dbReference type="InterPro" id="IPR009003">
    <property type="entry name" value="Peptidase_S1_PA"/>
</dbReference>
<organism evidence="3 4">
    <name type="scientific">Dioszegia hungarica</name>
    <dbReference type="NCBI Taxonomy" id="4972"/>
    <lineage>
        <taxon>Eukaryota</taxon>
        <taxon>Fungi</taxon>
        <taxon>Dikarya</taxon>
        <taxon>Basidiomycota</taxon>
        <taxon>Agaricomycotina</taxon>
        <taxon>Tremellomycetes</taxon>
        <taxon>Tremellales</taxon>
        <taxon>Bulleribasidiaceae</taxon>
        <taxon>Dioszegia</taxon>
    </lineage>
</organism>
<dbReference type="Pfam" id="PF01636">
    <property type="entry name" value="APH"/>
    <property type="match status" value="1"/>
</dbReference>
<dbReference type="PANTHER" id="PTHR21310">
    <property type="entry name" value="AMINOGLYCOSIDE PHOSPHOTRANSFERASE-RELATED-RELATED"/>
    <property type="match status" value="1"/>
</dbReference>
<dbReference type="SUPFAM" id="SSF50494">
    <property type="entry name" value="Trypsin-like serine proteases"/>
    <property type="match status" value="1"/>
</dbReference>
<dbReference type="InterPro" id="IPR051678">
    <property type="entry name" value="AGP_Transferase"/>
</dbReference>
<dbReference type="GeneID" id="77726866"/>
<accession>A0AA38H5E5</accession>
<gene>
    <name evidence="3" type="ORF">MKK02DRAFT_28886</name>
</gene>
<dbReference type="Gene3D" id="3.90.1200.10">
    <property type="match status" value="1"/>
</dbReference>
<dbReference type="Proteomes" id="UP001164286">
    <property type="component" value="Unassembled WGS sequence"/>
</dbReference>
<dbReference type="PANTHER" id="PTHR21310:SF13">
    <property type="entry name" value="AMINOGLYCOSIDE PHOSPHOTRANSFERASE DOMAIN-CONTAINING PROTEIN"/>
    <property type="match status" value="1"/>
</dbReference>
<dbReference type="Pfam" id="PF13365">
    <property type="entry name" value="Trypsin_2"/>
    <property type="match status" value="1"/>
</dbReference>
<reference evidence="3" key="1">
    <citation type="journal article" date="2022" name="G3 (Bethesda)">
        <title>High quality genome of the basidiomycete yeast Dioszegia hungarica PDD-24b-2 isolated from cloud water.</title>
        <authorList>
            <person name="Jarrige D."/>
            <person name="Haridas S."/>
            <person name="Bleykasten-Grosshans C."/>
            <person name="Joly M."/>
            <person name="Nadalig T."/>
            <person name="Sancelme M."/>
            <person name="Vuilleumier S."/>
            <person name="Grigoriev I.V."/>
            <person name="Amato P."/>
            <person name="Bringel F."/>
        </authorList>
    </citation>
    <scope>NUCLEOTIDE SEQUENCE</scope>
    <source>
        <strain evidence="3">PDD-24b-2</strain>
    </source>
</reference>
<comment type="caution">
    <text evidence="3">The sequence shown here is derived from an EMBL/GenBank/DDBJ whole genome shotgun (WGS) entry which is preliminary data.</text>
</comment>
<feature type="region of interest" description="Disordered" evidence="1">
    <location>
        <begin position="448"/>
        <end position="479"/>
    </location>
</feature>
<dbReference type="SUPFAM" id="SSF56112">
    <property type="entry name" value="Protein kinase-like (PK-like)"/>
    <property type="match status" value="1"/>
</dbReference>
<protein>
    <recommendedName>
        <fullName evidence="2">Aminoglycoside phosphotransferase domain-containing protein</fullName>
    </recommendedName>
</protein>
<dbReference type="AlphaFoldDB" id="A0AA38H5E5"/>
<feature type="compositionally biased region" description="Basic and acidic residues" evidence="1">
    <location>
        <begin position="463"/>
        <end position="479"/>
    </location>
</feature>
<feature type="domain" description="Aminoglycoside phosphotransferase" evidence="2">
    <location>
        <begin position="208"/>
        <end position="271"/>
    </location>
</feature>
<evidence type="ECO:0000259" key="2">
    <source>
        <dbReference type="Pfam" id="PF01636"/>
    </source>
</evidence>
<sequence length="921" mass="100595">MSFTRGLVWSSGAPGWAAEPDLLSIESIARAHLNVPHDEKCIVTFSIAGARNKVYKVETAGRACIMRVALPLDPEKVACEVASMDCVRQEQQHPGVSLDSDGAGTGPVIARSVAAYEYRKEEANRVSIQLSGMRFRGIGGLSISAGGDFAIGRLMDGGYATYGGDTDATLGPHLNSTEWLRSRLAALYLNLDQTPDALPDDLPESERQRVMSELSDARIQADAISTFLPGCYSTSSSEITTLYHNDLHPGNIFVDESDRITAVLDWEFLGVVPDWMASSLPKLLRSRKRQLEPRQSFYGDPEDYLDEEEVRDCRGISVCYWMDLEEYEATLLRPFYLEELERLSPGARERHEATKFHRLLEDQIGRLEIGRPVCYLPDLLAAYKGDGRVPVHETLEWPFLDEDRRVDYVESDEEAVDEHVDDRSDCNTTAAAALSAEDNGLVISEATGAEAEEGQGMEPDVAESQRDEAGGPTGGREEATVGVRLGPLASVRSAYLALPGMYIAVNSMLDRLSKTTPSSCSSARGLALTLLLIPRRCRKAFQPVRALDLESLPSALIWRGGCSLVPSAGSRHAARLPFSTHSLSATPARSDLDRYLTSGLTTHFARSASIPAPLCSYSQYLRNANKVLEETLLSEAYPAAARRADTMEPDSTLQARGDGLVLVVHACLSVTGVDYTVCSGLVVQTGGDGERMVVTCAHTLEEIECRHPSLLKQTFVVSSSVPHRSLPDALSPTILHVQSIPTSLPRADLLVLRLPTSTHPLRSLPVSPYPIYRDQDVLVHFFGSPDPPLPRLWRAEQGRELSTPGKAGEREQSPARPWPQGMGWKRWVRGRMLGYRGDLWEEAEPGTADSLTYILTSPLPSPGSSGGPIVDAQSGAVVGVISGTRMDNRIEGERGWGASAENIFELFSLPDFVPASKRKPT</sequence>
<dbReference type="EMBL" id="JAKWFO010000008">
    <property type="protein sequence ID" value="KAI9634223.1"/>
    <property type="molecule type" value="Genomic_DNA"/>
</dbReference>
<proteinExistence type="predicted"/>
<dbReference type="InterPro" id="IPR002575">
    <property type="entry name" value="Aminoglycoside_PTrfase"/>
</dbReference>
<feature type="region of interest" description="Disordered" evidence="1">
    <location>
        <begin position="800"/>
        <end position="820"/>
    </location>
</feature>
<dbReference type="RefSeq" id="XP_052944000.1">
    <property type="nucleotide sequence ID" value="XM_053087661.1"/>
</dbReference>
<evidence type="ECO:0000313" key="4">
    <source>
        <dbReference type="Proteomes" id="UP001164286"/>
    </source>
</evidence>